<proteinExistence type="predicted"/>
<dbReference type="EMBL" id="ML977350">
    <property type="protein sequence ID" value="KAF2108065.1"/>
    <property type="molecule type" value="Genomic_DNA"/>
</dbReference>
<sequence>MMYTPSAPELFLGRDSIHNFDYEDLVKLLYYCDDTLEVLHADLLEDNGIRSSLSNMNRLKELMTPNDMWIDPEDRMQEDTIVEDADRFADRMPPSIVSLLFRDDRKGRCGPLPAAIVDNLMTAKGNKLSYLQSLSIGASSEQIKLSQEVVDSLVAVDPSWMHNFAYIHLRRNQELTPPTTFRTMLDRNTKDRTVWNGRQ</sequence>
<evidence type="ECO:0000313" key="1">
    <source>
        <dbReference type="EMBL" id="KAF2108065.1"/>
    </source>
</evidence>
<dbReference type="AlphaFoldDB" id="A0A6A5YLU3"/>
<evidence type="ECO:0000313" key="2">
    <source>
        <dbReference type="Proteomes" id="UP000799770"/>
    </source>
</evidence>
<organism evidence="1 2">
    <name type="scientific">Lophiotrema nucula</name>
    <dbReference type="NCBI Taxonomy" id="690887"/>
    <lineage>
        <taxon>Eukaryota</taxon>
        <taxon>Fungi</taxon>
        <taxon>Dikarya</taxon>
        <taxon>Ascomycota</taxon>
        <taxon>Pezizomycotina</taxon>
        <taxon>Dothideomycetes</taxon>
        <taxon>Pleosporomycetidae</taxon>
        <taxon>Pleosporales</taxon>
        <taxon>Lophiotremataceae</taxon>
        <taxon>Lophiotrema</taxon>
    </lineage>
</organism>
<gene>
    <name evidence="1" type="ORF">BDV96DRAFT_653270</name>
</gene>
<keyword evidence="2" id="KW-1185">Reference proteome</keyword>
<dbReference type="Proteomes" id="UP000799770">
    <property type="component" value="Unassembled WGS sequence"/>
</dbReference>
<protein>
    <submittedName>
        <fullName evidence="1">Uncharacterized protein</fullName>
    </submittedName>
</protein>
<reference evidence="1" key="1">
    <citation type="journal article" date="2020" name="Stud. Mycol.">
        <title>101 Dothideomycetes genomes: a test case for predicting lifestyles and emergence of pathogens.</title>
        <authorList>
            <person name="Haridas S."/>
            <person name="Albert R."/>
            <person name="Binder M."/>
            <person name="Bloem J."/>
            <person name="Labutti K."/>
            <person name="Salamov A."/>
            <person name="Andreopoulos B."/>
            <person name="Baker S."/>
            <person name="Barry K."/>
            <person name="Bills G."/>
            <person name="Bluhm B."/>
            <person name="Cannon C."/>
            <person name="Castanera R."/>
            <person name="Culley D."/>
            <person name="Daum C."/>
            <person name="Ezra D."/>
            <person name="Gonzalez J."/>
            <person name="Henrissat B."/>
            <person name="Kuo A."/>
            <person name="Liang C."/>
            <person name="Lipzen A."/>
            <person name="Lutzoni F."/>
            <person name="Magnuson J."/>
            <person name="Mondo S."/>
            <person name="Nolan M."/>
            <person name="Ohm R."/>
            <person name="Pangilinan J."/>
            <person name="Park H.-J."/>
            <person name="Ramirez L."/>
            <person name="Alfaro M."/>
            <person name="Sun H."/>
            <person name="Tritt A."/>
            <person name="Yoshinaga Y."/>
            <person name="Zwiers L.-H."/>
            <person name="Turgeon B."/>
            <person name="Goodwin S."/>
            <person name="Spatafora J."/>
            <person name="Crous P."/>
            <person name="Grigoriev I."/>
        </authorList>
    </citation>
    <scope>NUCLEOTIDE SEQUENCE</scope>
    <source>
        <strain evidence="1">CBS 627.86</strain>
    </source>
</reference>
<name>A0A6A5YLU3_9PLEO</name>
<accession>A0A6A5YLU3</accession>